<dbReference type="AlphaFoldDB" id="A0A5S4TMR2"/>
<dbReference type="EMBL" id="VCID01000543">
    <property type="protein sequence ID" value="TNY46345.1"/>
    <property type="molecule type" value="Genomic_DNA"/>
</dbReference>
<reference evidence="6 7" key="1">
    <citation type="submission" date="2019-02" db="EMBL/GenBank/DDBJ databases">
        <title>Novel genomic isolates of S. pyogenes and S. dysgalactiae subsp. equisimilis associated to necrotising fasciitis (NSTI).</title>
        <authorList>
            <person name="Barrantes I."/>
        </authorList>
    </citation>
    <scope>NUCLEOTIDE SEQUENCE [LARGE SCALE GENOMIC DNA]</scope>
    <source>
        <strain evidence="4 6">SPY2028</strain>
        <strain evidence="3 7">SPY5003</strain>
    </source>
</reference>
<reference evidence="2 5" key="2">
    <citation type="submission" date="2019-05" db="EMBL/GenBank/DDBJ databases">
        <title>Novel genomic isolates of S.pyogenes and S.dysgalactiae subsp. equisimilis associated to necrotising fasciitis (NSTI).</title>
        <authorList>
            <person name="Barrantes I."/>
        </authorList>
    </citation>
    <scope>NUCLEOTIDE SEQUENCE [LARGE SCALE GENOMIC DNA]</scope>
    <source>
        <strain evidence="2 5">SPY6028</strain>
    </source>
</reference>
<dbReference type="EMBL" id="SJLL01000001">
    <property type="protein sequence ID" value="TYL01162.1"/>
    <property type="molecule type" value="Genomic_DNA"/>
</dbReference>
<dbReference type="Proteomes" id="UP000316580">
    <property type="component" value="Unassembled WGS sequence"/>
</dbReference>
<evidence type="ECO:0000313" key="7">
    <source>
        <dbReference type="Proteomes" id="UP000325300"/>
    </source>
</evidence>
<keyword evidence="1" id="KW-1133">Transmembrane helix</keyword>
<sequence length="65" mass="7646">MILGDVRVNSKSVAISRLYHLLLLYLLTFTVDLVPYQKYYLMLLCEATNRERKARRTQVNNLVKS</sequence>
<keyword evidence="1" id="KW-0812">Transmembrane</keyword>
<evidence type="ECO:0000313" key="4">
    <source>
        <dbReference type="EMBL" id="TYL01162.1"/>
    </source>
</evidence>
<dbReference type="Proteomes" id="UP000324058">
    <property type="component" value="Unassembled WGS sequence"/>
</dbReference>
<evidence type="ECO:0000256" key="1">
    <source>
        <dbReference type="SAM" id="Phobius"/>
    </source>
</evidence>
<evidence type="ECO:0000313" key="5">
    <source>
        <dbReference type="Proteomes" id="UP000316580"/>
    </source>
</evidence>
<dbReference type="Proteomes" id="UP000325300">
    <property type="component" value="Unassembled WGS sequence"/>
</dbReference>
<feature type="transmembrane region" description="Helical" evidence="1">
    <location>
        <begin position="18"/>
        <end position="36"/>
    </location>
</feature>
<protein>
    <submittedName>
        <fullName evidence="4">Uncharacterized protein</fullName>
    </submittedName>
</protein>
<proteinExistence type="predicted"/>
<evidence type="ECO:0000313" key="6">
    <source>
        <dbReference type="Proteomes" id="UP000324058"/>
    </source>
</evidence>
<name>A0A5S4TMR2_STRPY</name>
<keyword evidence="1" id="KW-0472">Membrane</keyword>
<accession>A0A5S4TMR2</accession>
<dbReference type="EMBL" id="SJLI01000001">
    <property type="protein sequence ID" value="TYK95804.1"/>
    <property type="molecule type" value="Genomic_DNA"/>
</dbReference>
<evidence type="ECO:0000313" key="3">
    <source>
        <dbReference type="EMBL" id="TYK95804.1"/>
    </source>
</evidence>
<evidence type="ECO:0000313" key="2">
    <source>
        <dbReference type="EMBL" id="TNY46345.1"/>
    </source>
</evidence>
<organism evidence="4 6">
    <name type="scientific">Streptococcus pyogenes</name>
    <dbReference type="NCBI Taxonomy" id="1314"/>
    <lineage>
        <taxon>Bacteria</taxon>
        <taxon>Bacillati</taxon>
        <taxon>Bacillota</taxon>
        <taxon>Bacilli</taxon>
        <taxon>Lactobacillales</taxon>
        <taxon>Streptococcaceae</taxon>
        <taxon>Streptococcus</taxon>
    </lineage>
</organism>
<gene>
    <name evidence="4" type="ORF">E0F66_00880</name>
    <name evidence="3" type="ORF">E0F67_01765</name>
    <name evidence="2" type="ORF">FGO82_08520</name>
</gene>
<comment type="caution">
    <text evidence="4">The sequence shown here is derived from an EMBL/GenBank/DDBJ whole genome shotgun (WGS) entry which is preliminary data.</text>
</comment>
<dbReference type="OMA" id="ATNRERN"/>